<evidence type="ECO:0000313" key="2">
    <source>
        <dbReference type="EMBL" id="GAA0147102.1"/>
    </source>
</evidence>
<proteinExistence type="predicted"/>
<name>A0AAV3PAT7_LITER</name>
<evidence type="ECO:0000256" key="1">
    <source>
        <dbReference type="SAM" id="MobiDB-lite"/>
    </source>
</evidence>
<feature type="compositionally biased region" description="Basic and acidic residues" evidence="1">
    <location>
        <begin position="15"/>
        <end position="36"/>
    </location>
</feature>
<reference evidence="2 3" key="1">
    <citation type="submission" date="2024-01" db="EMBL/GenBank/DDBJ databases">
        <title>The complete chloroplast genome sequence of Lithospermum erythrorhizon: insights into the phylogenetic relationship among Boraginaceae species and the maternal lineages of purple gromwells.</title>
        <authorList>
            <person name="Okada T."/>
            <person name="Watanabe K."/>
        </authorList>
    </citation>
    <scope>NUCLEOTIDE SEQUENCE [LARGE SCALE GENOMIC DNA]</scope>
</reference>
<dbReference type="EMBL" id="BAABME010001029">
    <property type="protein sequence ID" value="GAA0147102.1"/>
    <property type="molecule type" value="Genomic_DNA"/>
</dbReference>
<evidence type="ECO:0000313" key="3">
    <source>
        <dbReference type="Proteomes" id="UP001454036"/>
    </source>
</evidence>
<feature type="region of interest" description="Disordered" evidence="1">
    <location>
        <begin position="1"/>
        <end position="40"/>
    </location>
</feature>
<accession>A0AAV3PAT7</accession>
<gene>
    <name evidence="2" type="ORF">LIER_06886</name>
</gene>
<sequence length="101" mass="11147">MPQGEGTGGGASRAQAEKDDADRAARATRQEKEGLRHANLQDSPLRCRRVSAAVRSDFVLNFQDRNLTVATLAEEYKQRYQAGWLDNTIPIPPISEILLAP</sequence>
<keyword evidence="3" id="KW-1185">Reference proteome</keyword>
<protein>
    <submittedName>
        <fullName evidence="2">Uncharacterized protein</fullName>
    </submittedName>
</protein>
<dbReference type="Proteomes" id="UP001454036">
    <property type="component" value="Unassembled WGS sequence"/>
</dbReference>
<comment type="caution">
    <text evidence="2">The sequence shown here is derived from an EMBL/GenBank/DDBJ whole genome shotgun (WGS) entry which is preliminary data.</text>
</comment>
<organism evidence="2 3">
    <name type="scientific">Lithospermum erythrorhizon</name>
    <name type="common">Purple gromwell</name>
    <name type="synonym">Lithospermum officinale var. erythrorhizon</name>
    <dbReference type="NCBI Taxonomy" id="34254"/>
    <lineage>
        <taxon>Eukaryota</taxon>
        <taxon>Viridiplantae</taxon>
        <taxon>Streptophyta</taxon>
        <taxon>Embryophyta</taxon>
        <taxon>Tracheophyta</taxon>
        <taxon>Spermatophyta</taxon>
        <taxon>Magnoliopsida</taxon>
        <taxon>eudicotyledons</taxon>
        <taxon>Gunneridae</taxon>
        <taxon>Pentapetalae</taxon>
        <taxon>asterids</taxon>
        <taxon>lamiids</taxon>
        <taxon>Boraginales</taxon>
        <taxon>Boraginaceae</taxon>
        <taxon>Boraginoideae</taxon>
        <taxon>Lithospermeae</taxon>
        <taxon>Lithospermum</taxon>
    </lineage>
</organism>
<feature type="compositionally biased region" description="Gly residues" evidence="1">
    <location>
        <begin position="1"/>
        <end position="11"/>
    </location>
</feature>
<dbReference type="AlphaFoldDB" id="A0AAV3PAT7"/>